<dbReference type="OrthoDB" id="46868at2759"/>
<evidence type="ECO:0000313" key="12">
    <source>
        <dbReference type="EMBL" id="KAJ6637853.1"/>
    </source>
</evidence>
<dbReference type="PANTHER" id="PTHR12825">
    <property type="entry name" value="BNIP1-RELATED"/>
    <property type="match status" value="1"/>
</dbReference>
<dbReference type="GO" id="GO:0005789">
    <property type="term" value="C:endoplasmic reticulum membrane"/>
    <property type="evidence" value="ECO:0007669"/>
    <property type="project" value="UniProtKB-SubCell"/>
</dbReference>
<dbReference type="GO" id="GO:0005484">
    <property type="term" value="F:SNAP receptor activity"/>
    <property type="evidence" value="ECO:0007669"/>
    <property type="project" value="InterPro"/>
</dbReference>
<evidence type="ECO:0000256" key="6">
    <source>
        <dbReference type="ARBA" id="ARBA00022989"/>
    </source>
</evidence>
<dbReference type="Proteomes" id="UP001151699">
    <property type="component" value="Chromosome X"/>
</dbReference>
<keyword evidence="6 10" id="KW-1133">Transmembrane helix</keyword>
<dbReference type="InterPro" id="IPR056173">
    <property type="entry name" value="Sec20_C"/>
</dbReference>
<evidence type="ECO:0000259" key="11">
    <source>
        <dbReference type="Pfam" id="PF03908"/>
    </source>
</evidence>
<evidence type="ECO:0000256" key="10">
    <source>
        <dbReference type="SAM" id="Phobius"/>
    </source>
</evidence>
<keyword evidence="5" id="KW-0931">ER-Golgi transport</keyword>
<sequence>MEKDECTLLSLRQGITDNNLHVKAIIQDIIGFRGSLSDLENLNEAGRAKLSALRKYISQLDNWASDEGDPNITKEVELHREQLSRTLQAFRKANISTRLEIEKIDKEELLSNPQTELRYRNSSKHSRSSLVSQQDSVTEKMLAISRHLSETTQKSAVTLETLVASSANVEGTRDELQTTAGTISQSGKLLQKYGRRECTDKILLFFAFAFFIACVLYIVQRRLF</sequence>
<comment type="caution">
    <text evidence="12">The sequence shown here is derived from an EMBL/GenBank/DDBJ whole genome shotgun (WGS) entry which is preliminary data.</text>
</comment>
<evidence type="ECO:0000256" key="1">
    <source>
        <dbReference type="ARBA" id="ARBA00004163"/>
    </source>
</evidence>
<comment type="subcellular location">
    <subcellularLocation>
        <location evidence="1">Endoplasmic reticulum membrane</location>
        <topology evidence="1">Single-pass type IV membrane protein</topology>
    </subcellularLocation>
</comment>
<keyword evidence="8 10" id="KW-0472">Membrane</keyword>
<evidence type="ECO:0000256" key="8">
    <source>
        <dbReference type="ARBA" id="ARBA00023136"/>
    </source>
</evidence>
<keyword evidence="2" id="KW-0813">Transport</keyword>
<dbReference type="GO" id="GO:0006890">
    <property type="term" value="P:retrograde vesicle-mediated transport, Golgi to endoplasmic reticulum"/>
    <property type="evidence" value="ECO:0007669"/>
    <property type="project" value="InterPro"/>
</dbReference>
<feature type="domain" description="Sec20 C-terminal" evidence="11">
    <location>
        <begin position="132"/>
        <end position="223"/>
    </location>
</feature>
<gene>
    <name evidence="12" type="primary">Bnip1</name>
    <name evidence="12" type="ORF">Bhyg_10584</name>
</gene>
<keyword evidence="7" id="KW-0175">Coiled coil</keyword>
<dbReference type="PANTHER" id="PTHR12825:SF0">
    <property type="entry name" value="VESICLE TRANSPORT PROTEIN SEC20"/>
    <property type="match status" value="1"/>
</dbReference>
<dbReference type="Pfam" id="PF03908">
    <property type="entry name" value="Sec20"/>
    <property type="match status" value="1"/>
</dbReference>
<evidence type="ECO:0000256" key="5">
    <source>
        <dbReference type="ARBA" id="ARBA00022892"/>
    </source>
</evidence>
<dbReference type="GO" id="GO:0031201">
    <property type="term" value="C:SNARE complex"/>
    <property type="evidence" value="ECO:0007669"/>
    <property type="project" value="TreeGrafter"/>
</dbReference>
<comment type="similarity">
    <text evidence="9">Belongs to the SEC20 family.</text>
</comment>
<organism evidence="12 13">
    <name type="scientific">Pseudolycoriella hygida</name>
    <dbReference type="NCBI Taxonomy" id="35572"/>
    <lineage>
        <taxon>Eukaryota</taxon>
        <taxon>Metazoa</taxon>
        <taxon>Ecdysozoa</taxon>
        <taxon>Arthropoda</taxon>
        <taxon>Hexapoda</taxon>
        <taxon>Insecta</taxon>
        <taxon>Pterygota</taxon>
        <taxon>Neoptera</taxon>
        <taxon>Endopterygota</taxon>
        <taxon>Diptera</taxon>
        <taxon>Nematocera</taxon>
        <taxon>Sciaroidea</taxon>
        <taxon>Sciaridae</taxon>
        <taxon>Pseudolycoriella</taxon>
    </lineage>
</organism>
<evidence type="ECO:0000256" key="2">
    <source>
        <dbReference type="ARBA" id="ARBA00022448"/>
    </source>
</evidence>
<proteinExistence type="inferred from homology"/>
<dbReference type="EMBL" id="WJQU01000003">
    <property type="protein sequence ID" value="KAJ6637853.1"/>
    <property type="molecule type" value="Genomic_DNA"/>
</dbReference>
<keyword evidence="3 10" id="KW-0812">Transmembrane</keyword>
<keyword evidence="4" id="KW-0256">Endoplasmic reticulum</keyword>
<keyword evidence="13" id="KW-1185">Reference proteome</keyword>
<reference evidence="12" key="1">
    <citation type="submission" date="2022-07" db="EMBL/GenBank/DDBJ databases">
        <authorList>
            <person name="Trinca V."/>
            <person name="Uliana J.V.C."/>
            <person name="Torres T.T."/>
            <person name="Ward R.J."/>
            <person name="Monesi N."/>
        </authorList>
    </citation>
    <scope>NUCLEOTIDE SEQUENCE</scope>
    <source>
        <strain evidence="12">HSMRA1968</strain>
        <tissue evidence="12">Whole embryos</tissue>
    </source>
</reference>
<evidence type="ECO:0000256" key="3">
    <source>
        <dbReference type="ARBA" id="ARBA00022692"/>
    </source>
</evidence>
<evidence type="ECO:0000256" key="7">
    <source>
        <dbReference type="ARBA" id="ARBA00023054"/>
    </source>
</evidence>
<evidence type="ECO:0000313" key="13">
    <source>
        <dbReference type="Proteomes" id="UP001151699"/>
    </source>
</evidence>
<evidence type="ECO:0000256" key="9">
    <source>
        <dbReference type="ARBA" id="ARBA00037934"/>
    </source>
</evidence>
<dbReference type="InterPro" id="IPR005606">
    <property type="entry name" value="Sec20"/>
</dbReference>
<name>A0A9Q0MTV7_9DIPT</name>
<feature type="transmembrane region" description="Helical" evidence="10">
    <location>
        <begin position="202"/>
        <end position="219"/>
    </location>
</feature>
<protein>
    <submittedName>
        <fullName evidence="12">Vesicle transport protein SEC20</fullName>
    </submittedName>
</protein>
<dbReference type="AlphaFoldDB" id="A0A9Q0MTV7"/>
<accession>A0A9Q0MTV7</accession>
<evidence type="ECO:0000256" key="4">
    <source>
        <dbReference type="ARBA" id="ARBA00022824"/>
    </source>
</evidence>